<dbReference type="SUPFAM" id="SSF103473">
    <property type="entry name" value="MFS general substrate transporter"/>
    <property type="match status" value="1"/>
</dbReference>
<dbReference type="Proteomes" id="UP000785679">
    <property type="component" value="Unassembled WGS sequence"/>
</dbReference>
<sequence length="375" mass="42250">MQSIVTFMILFTDNYNMACLFVFLIGFSVTGKQYVGWNYLLEMQPKSKSVVIGTACFIAEGFVFIAITIFFKWICKQWHYVLLPTVLFGMLGSVFLYLQPESPKWLVSVGKYQEARKSLNKIAEVNGLGTNVADKFVFPKEKAHGNAYLELIAEKEQKRSEAEDEMLAENGGSHDIDGSQIRELCKNPRYCSNLFFSAVIWCALIINYYVVAFYLKYFPGDIFQNTFFMAVADIMSYAVSALVVKKLGLILSVIISLSTAGLGSVLYLFYFHYVSLIPLFIVLCRIGNSMLLNIMYLTNQTLFPTQFQSSSFGILNFISHVSAVAAPIIAELSDPYPFFLYLLNCVLAILSSFFLRQISKLPSNETESGEKSSSQ</sequence>
<evidence type="ECO:0000256" key="2">
    <source>
        <dbReference type="ARBA" id="ARBA00022692"/>
    </source>
</evidence>
<accession>A0A8J8SWA4</accession>
<dbReference type="Pfam" id="PF00083">
    <property type="entry name" value="Sugar_tr"/>
    <property type="match status" value="1"/>
</dbReference>
<reference evidence="6" key="1">
    <citation type="submission" date="2019-06" db="EMBL/GenBank/DDBJ databases">
        <authorList>
            <person name="Zheng W."/>
        </authorList>
    </citation>
    <scope>NUCLEOTIDE SEQUENCE</scope>
    <source>
        <strain evidence="6">QDHG01</strain>
    </source>
</reference>
<evidence type="ECO:0000256" key="1">
    <source>
        <dbReference type="ARBA" id="ARBA00004141"/>
    </source>
</evidence>
<dbReference type="GO" id="GO:0016020">
    <property type="term" value="C:membrane"/>
    <property type="evidence" value="ECO:0007669"/>
    <property type="project" value="UniProtKB-SubCell"/>
</dbReference>
<feature type="transmembrane region" description="Helical" evidence="5">
    <location>
        <begin position="227"/>
        <end position="244"/>
    </location>
</feature>
<feature type="transmembrane region" description="Helical" evidence="5">
    <location>
        <begin position="194"/>
        <end position="215"/>
    </location>
</feature>
<keyword evidence="4 5" id="KW-0472">Membrane</keyword>
<dbReference type="InterPro" id="IPR036259">
    <property type="entry name" value="MFS_trans_sf"/>
</dbReference>
<dbReference type="Gene3D" id="1.20.1250.20">
    <property type="entry name" value="MFS general substrate transporter like domains"/>
    <property type="match status" value="1"/>
</dbReference>
<evidence type="ECO:0000313" key="6">
    <source>
        <dbReference type="EMBL" id="TNV72651.1"/>
    </source>
</evidence>
<organism evidence="6 7">
    <name type="scientific">Halteria grandinella</name>
    <dbReference type="NCBI Taxonomy" id="5974"/>
    <lineage>
        <taxon>Eukaryota</taxon>
        <taxon>Sar</taxon>
        <taxon>Alveolata</taxon>
        <taxon>Ciliophora</taxon>
        <taxon>Intramacronucleata</taxon>
        <taxon>Spirotrichea</taxon>
        <taxon>Stichotrichia</taxon>
        <taxon>Sporadotrichida</taxon>
        <taxon>Halteriidae</taxon>
        <taxon>Halteria</taxon>
    </lineage>
</organism>
<protein>
    <submittedName>
        <fullName evidence="6">Uncharacterized protein</fullName>
    </submittedName>
</protein>
<feature type="transmembrane region" description="Helical" evidence="5">
    <location>
        <begin position="336"/>
        <end position="355"/>
    </location>
</feature>
<feature type="transmembrane region" description="Helical" evidence="5">
    <location>
        <begin position="77"/>
        <end position="98"/>
    </location>
</feature>
<proteinExistence type="predicted"/>
<keyword evidence="2 5" id="KW-0812">Transmembrane</keyword>
<evidence type="ECO:0000313" key="7">
    <source>
        <dbReference type="Proteomes" id="UP000785679"/>
    </source>
</evidence>
<keyword evidence="3 5" id="KW-1133">Transmembrane helix</keyword>
<dbReference type="GO" id="GO:0022857">
    <property type="term" value="F:transmembrane transporter activity"/>
    <property type="evidence" value="ECO:0007669"/>
    <property type="project" value="InterPro"/>
</dbReference>
<feature type="transmembrane region" description="Helical" evidence="5">
    <location>
        <begin position="50"/>
        <end position="71"/>
    </location>
</feature>
<keyword evidence="7" id="KW-1185">Reference proteome</keyword>
<dbReference type="AlphaFoldDB" id="A0A8J8SWA4"/>
<dbReference type="OrthoDB" id="289899at2759"/>
<feature type="transmembrane region" description="Helical" evidence="5">
    <location>
        <begin position="6"/>
        <end position="29"/>
    </location>
</feature>
<feature type="transmembrane region" description="Helical" evidence="5">
    <location>
        <begin position="249"/>
        <end position="270"/>
    </location>
</feature>
<gene>
    <name evidence="6" type="ORF">FGO68_gene4741</name>
</gene>
<evidence type="ECO:0000256" key="5">
    <source>
        <dbReference type="SAM" id="Phobius"/>
    </source>
</evidence>
<dbReference type="EMBL" id="RRYP01021466">
    <property type="protein sequence ID" value="TNV72651.1"/>
    <property type="molecule type" value="Genomic_DNA"/>
</dbReference>
<dbReference type="InterPro" id="IPR005828">
    <property type="entry name" value="MFS_sugar_transport-like"/>
</dbReference>
<feature type="transmembrane region" description="Helical" evidence="5">
    <location>
        <begin position="276"/>
        <end position="298"/>
    </location>
</feature>
<name>A0A8J8SWA4_HALGN</name>
<evidence type="ECO:0000256" key="4">
    <source>
        <dbReference type="ARBA" id="ARBA00023136"/>
    </source>
</evidence>
<feature type="transmembrane region" description="Helical" evidence="5">
    <location>
        <begin position="310"/>
        <end position="330"/>
    </location>
</feature>
<comment type="caution">
    <text evidence="6">The sequence shown here is derived from an EMBL/GenBank/DDBJ whole genome shotgun (WGS) entry which is preliminary data.</text>
</comment>
<evidence type="ECO:0000256" key="3">
    <source>
        <dbReference type="ARBA" id="ARBA00022989"/>
    </source>
</evidence>
<comment type="subcellular location">
    <subcellularLocation>
        <location evidence="1">Membrane</location>
        <topology evidence="1">Multi-pass membrane protein</topology>
    </subcellularLocation>
</comment>
<dbReference type="PANTHER" id="PTHR24064">
    <property type="entry name" value="SOLUTE CARRIER FAMILY 22 MEMBER"/>
    <property type="match status" value="1"/>
</dbReference>